<keyword evidence="2" id="KW-1185">Reference proteome</keyword>
<evidence type="ECO:0008006" key="3">
    <source>
        <dbReference type="Google" id="ProtNLM"/>
    </source>
</evidence>
<accession>A0ABV7FD80</accession>
<name>A0ABV7FD80_9GAMM</name>
<dbReference type="EMBL" id="JBHRTF010000002">
    <property type="protein sequence ID" value="MFC3114392.1"/>
    <property type="molecule type" value="Genomic_DNA"/>
</dbReference>
<gene>
    <name evidence="1" type="ORF">ACFODX_02415</name>
</gene>
<protein>
    <recommendedName>
        <fullName evidence="3">General secretion pathway protein GspF</fullName>
    </recommendedName>
</protein>
<organism evidence="1 2">
    <name type="scientific">Cellvibrio fontiphilus</name>
    <dbReference type="NCBI Taxonomy" id="1815559"/>
    <lineage>
        <taxon>Bacteria</taxon>
        <taxon>Pseudomonadati</taxon>
        <taxon>Pseudomonadota</taxon>
        <taxon>Gammaproteobacteria</taxon>
        <taxon>Cellvibrionales</taxon>
        <taxon>Cellvibrionaceae</taxon>
        <taxon>Cellvibrio</taxon>
    </lineage>
</organism>
<dbReference type="RefSeq" id="WP_378115695.1">
    <property type="nucleotide sequence ID" value="NZ_JBHRTF010000002.1"/>
</dbReference>
<evidence type="ECO:0000313" key="1">
    <source>
        <dbReference type="EMBL" id="MFC3114392.1"/>
    </source>
</evidence>
<evidence type="ECO:0000313" key="2">
    <source>
        <dbReference type="Proteomes" id="UP001595555"/>
    </source>
</evidence>
<reference evidence="2" key="1">
    <citation type="journal article" date="2019" name="Int. J. Syst. Evol. Microbiol.">
        <title>The Global Catalogue of Microorganisms (GCM) 10K type strain sequencing project: providing services to taxonomists for standard genome sequencing and annotation.</title>
        <authorList>
            <consortium name="The Broad Institute Genomics Platform"/>
            <consortium name="The Broad Institute Genome Sequencing Center for Infectious Disease"/>
            <person name="Wu L."/>
            <person name="Ma J."/>
        </authorList>
    </citation>
    <scope>NUCLEOTIDE SEQUENCE [LARGE SCALE GENOMIC DNA]</scope>
    <source>
        <strain evidence="2">KCTC 52237</strain>
    </source>
</reference>
<sequence>MAKSKLPLHPDAPLRLNNHRRPVTRRELIAQGFKLGSGTLIGGSLLGILTNPAYAADVSLSPDIAAARDACGIAAQGAGKIPFICFDLAGGANFAGSNVLVGQRGGQQDFLSAAGYSKQGLPADMAPTSSTAGTLIDDRLGLLFHTDSQLLAGIMSKVQAGTATNINGAVIAARSENDTGNNPHNPMYGIYKAGAAGSLVDLIGSRNSDSGGNSMAPASLINLEVRPTKVDNPNDVTGLVDVGDLVDLMSQEDIVKTMESIYRISDAKLNAMASLGTSKDAQLKELLRCGYVKSADLAARFGNPADIDPIADADIVGANGIFSFDEFDRDGELRKTASVMKLVVNGYAGAGTITMGGYDYHTGDRSTGEVRDERAGRCIGACLEYAARKNMPLMIYVFSDGSVFSNGMIDDSMAGRGKGVWTGDDQQTACSFFLVYNPGGRPQLLGANADEQARHQQLGYMRPSGDVETAGSPAANNVNLLVETVVLNYMALHGEQNQFSTLFRGHGLGNASMMDRLTAFQPIVGGTIGTPPV</sequence>
<comment type="caution">
    <text evidence="1">The sequence shown here is derived from an EMBL/GenBank/DDBJ whole genome shotgun (WGS) entry which is preliminary data.</text>
</comment>
<proteinExistence type="predicted"/>
<dbReference type="Proteomes" id="UP001595555">
    <property type="component" value="Unassembled WGS sequence"/>
</dbReference>